<protein>
    <submittedName>
        <fullName evidence="2">Alpha/beta hydrolase</fullName>
    </submittedName>
</protein>
<reference evidence="2 3" key="1">
    <citation type="submission" date="2019-04" db="EMBL/GenBank/DDBJ databases">
        <authorList>
            <person name="Feng G."/>
            <person name="Zhang J."/>
            <person name="Zhu H."/>
        </authorList>
    </citation>
    <scope>NUCLEOTIDE SEQUENCE [LARGE SCALE GENOMIC DNA]</scope>
    <source>
        <strain evidence="2 3">JCM 31653</strain>
    </source>
</reference>
<comment type="caution">
    <text evidence="2">The sequence shown here is derived from an EMBL/GenBank/DDBJ whole genome shotgun (WGS) entry which is preliminary data.</text>
</comment>
<dbReference type="Gene3D" id="3.40.50.1820">
    <property type="entry name" value="alpha/beta hydrolase"/>
    <property type="match status" value="1"/>
</dbReference>
<keyword evidence="2" id="KW-0378">Hydrolase</keyword>
<evidence type="ECO:0000313" key="3">
    <source>
        <dbReference type="Proteomes" id="UP000297549"/>
    </source>
</evidence>
<dbReference type="Proteomes" id="UP000297549">
    <property type="component" value="Unassembled WGS sequence"/>
</dbReference>
<dbReference type="OrthoDB" id="9773293at2"/>
<accession>A0A4Z0Q7B8</accession>
<dbReference type="EMBL" id="SRLC01000001">
    <property type="protein sequence ID" value="TGE24931.1"/>
    <property type="molecule type" value="Genomic_DNA"/>
</dbReference>
<proteinExistence type="predicted"/>
<dbReference type="InterPro" id="IPR050266">
    <property type="entry name" value="AB_hydrolase_sf"/>
</dbReference>
<sequence length="307" mass="34402">MTDVFSCIPTCPMPAVFAQSTLVTLPDQRRLEILRYGDPAHPAVLFHHGYASSGLSIPPNAELLSQLQLQILAPNRPGVGHSDVHAAMSLESFAADVFFALDALRVAGPVTLLGWSAGGLYAQAQTALFPGRVAALHLLNTCLPLGEPETYQALPRRWKTIKFLNDYASWLARPLARRLSQQWTREPDRMIDRFMQLLGPAEQQEAHNPVSRIVLRDAARHGFTHRGQGVYYDGRALCRRPGFPLAAIQAPTTIWHGTDDFIWHPAPIRYLASRLPHATLRMLPGEGHMLFLKYWRQILEQVRAELK</sequence>
<dbReference type="AlphaFoldDB" id="A0A4Z0Q7B8"/>
<dbReference type="Pfam" id="PF00561">
    <property type="entry name" value="Abhydrolase_1"/>
    <property type="match status" value="1"/>
</dbReference>
<gene>
    <name evidence="2" type="ORF">E5K00_06950</name>
</gene>
<feature type="domain" description="AB hydrolase-1" evidence="1">
    <location>
        <begin position="42"/>
        <end position="292"/>
    </location>
</feature>
<dbReference type="PANTHER" id="PTHR43798:SF33">
    <property type="entry name" value="HYDROLASE, PUTATIVE (AFU_ORTHOLOGUE AFUA_2G14860)-RELATED"/>
    <property type="match status" value="1"/>
</dbReference>
<dbReference type="GO" id="GO:0016787">
    <property type="term" value="F:hydrolase activity"/>
    <property type="evidence" value="ECO:0007669"/>
    <property type="project" value="UniProtKB-KW"/>
</dbReference>
<dbReference type="InterPro" id="IPR029058">
    <property type="entry name" value="AB_hydrolase_fold"/>
</dbReference>
<evidence type="ECO:0000259" key="1">
    <source>
        <dbReference type="Pfam" id="PF00561"/>
    </source>
</evidence>
<dbReference type="PANTHER" id="PTHR43798">
    <property type="entry name" value="MONOACYLGLYCEROL LIPASE"/>
    <property type="match status" value="1"/>
</dbReference>
<dbReference type="InterPro" id="IPR000073">
    <property type="entry name" value="AB_hydrolase_1"/>
</dbReference>
<keyword evidence="3" id="KW-1185">Reference proteome</keyword>
<name>A0A4Z0Q7B8_9BACT</name>
<evidence type="ECO:0000313" key="2">
    <source>
        <dbReference type="EMBL" id="TGE24931.1"/>
    </source>
</evidence>
<dbReference type="GO" id="GO:0016020">
    <property type="term" value="C:membrane"/>
    <property type="evidence" value="ECO:0007669"/>
    <property type="project" value="TreeGrafter"/>
</dbReference>
<organism evidence="2 3">
    <name type="scientific">Hymenobacter aquaticus</name>
    <dbReference type="NCBI Taxonomy" id="1867101"/>
    <lineage>
        <taxon>Bacteria</taxon>
        <taxon>Pseudomonadati</taxon>
        <taxon>Bacteroidota</taxon>
        <taxon>Cytophagia</taxon>
        <taxon>Cytophagales</taxon>
        <taxon>Hymenobacteraceae</taxon>
        <taxon>Hymenobacter</taxon>
    </lineage>
</organism>
<dbReference type="SUPFAM" id="SSF53474">
    <property type="entry name" value="alpha/beta-Hydrolases"/>
    <property type="match status" value="1"/>
</dbReference>